<keyword evidence="3" id="KW-1185">Reference proteome</keyword>
<dbReference type="EMBL" id="JAFNEN010002427">
    <property type="protein sequence ID" value="KAG8172741.1"/>
    <property type="molecule type" value="Genomic_DNA"/>
</dbReference>
<feature type="non-terminal residue" evidence="2">
    <location>
        <position position="1"/>
    </location>
</feature>
<evidence type="ECO:0000313" key="2">
    <source>
        <dbReference type="EMBL" id="KAG8172741.1"/>
    </source>
</evidence>
<gene>
    <name evidence="2" type="ORF">JTE90_012938</name>
</gene>
<dbReference type="SUPFAM" id="SSF53098">
    <property type="entry name" value="Ribonuclease H-like"/>
    <property type="match status" value="1"/>
</dbReference>
<proteinExistence type="predicted"/>
<evidence type="ECO:0000313" key="3">
    <source>
        <dbReference type="Proteomes" id="UP000827092"/>
    </source>
</evidence>
<sequence>SSGRIFGRTVPSGLVPASPVRSRRLSRHTKSPIGSFPDPDDRFRVVHIDIIVPLPPSQGQRYCLTCVDRWTRWPEAIPIPDQSAEKHQATAVLEA</sequence>
<dbReference type="Proteomes" id="UP000827092">
    <property type="component" value="Unassembled WGS sequence"/>
</dbReference>
<accession>A0AAV6TMN6</accession>
<dbReference type="GO" id="GO:0003676">
    <property type="term" value="F:nucleic acid binding"/>
    <property type="evidence" value="ECO:0007669"/>
    <property type="project" value="InterPro"/>
</dbReference>
<dbReference type="InterPro" id="IPR012337">
    <property type="entry name" value="RNaseH-like_sf"/>
</dbReference>
<dbReference type="Gene3D" id="3.30.420.10">
    <property type="entry name" value="Ribonuclease H-like superfamily/Ribonuclease H"/>
    <property type="match status" value="1"/>
</dbReference>
<comment type="caution">
    <text evidence="2">The sequence shown here is derived from an EMBL/GenBank/DDBJ whole genome shotgun (WGS) entry which is preliminary data.</text>
</comment>
<protein>
    <recommendedName>
        <fullName evidence="4">Integrase catalytic domain-containing protein</fullName>
    </recommendedName>
</protein>
<feature type="compositionally biased region" description="Basic residues" evidence="1">
    <location>
        <begin position="21"/>
        <end position="30"/>
    </location>
</feature>
<reference evidence="2 3" key="1">
    <citation type="journal article" date="2022" name="Nat. Ecol. Evol.">
        <title>A masculinizing supergene underlies an exaggerated male reproductive morph in a spider.</title>
        <authorList>
            <person name="Hendrickx F."/>
            <person name="De Corte Z."/>
            <person name="Sonet G."/>
            <person name="Van Belleghem S.M."/>
            <person name="Kostlbacher S."/>
            <person name="Vangestel C."/>
        </authorList>
    </citation>
    <scope>NUCLEOTIDE SEQUENCE [LARGE SCALE GENOMIC DNA]</scope>
    <source>
        <strain evidence="2">W744_W776</strain>
    </source>
</reference>
<feature type="region of interest" description="Disordered" evidence="1">
    <location>
        <begin position="17"/>
        <end position="36"/>
    </location>
</feature>
<dbReference type="AlphaFoldDB" id="A0AAV6TMN6"/>
<dbReference type="InterPro" id="IPR036397">
    <property type="entry name" value="RNaseH_sf"/>
</dbReference>
<name>A0AAV6TMN6_9ARAC</name>
<organism evidence="2 3">
    <name type="scientific">Oedothorax gibbosus</name>
    <dbReference type="NCBI Taxonomy" id="931172"/>
    <lineage>
        <taxon>Eukaryota</taxon>
        <taxon>Metazoa</taxon>
        <taxon>Ecdysozoa</taxon>
        <taxon>Arthropoda</taxon>
        <taxon>Chelicerata</taxon>
        <taxon>Arachnida</taxon>
        <taxon>Araneae</taxon>
        <taxon>Araneomorphae</taxon>
        <taxon>Entelegynae</taxon>
        <taxon>Araneoidea</taxon>
        <taxon>Linyphiidae</taxon>
        <taxon>Erigoninae</taxon>
        <taxon>Oedothorax</taxon>
    </lineage>
</organism>
<evidence type="ECO:0008006" key="4">
    <source>
        <dbReference type="Google" id="ProtNLM"/>
    </source>
</evidence>
<evidence type="ECO:0000256" key="1">
    <source>
        <dbReference type="SAM" id="MobiDB-lite"/>
    </source>
</evidence>